<comment type="caution">
    <text evidence="5">The sequence shown here is derived from an EMBL/GenBank/DDBJ whole genome shotgun (WGS) entry which is preliminary data.</text>
</comment>
<sequence length="295" mass="33952">MSTPVKIISNFDYKKLFLPGLSKEVLFNDMELQLYRIENYLRNIVIPVLPYKTTFNFMLLVTRGYIRQQLGVSRFRLDAGSILLIKQGSITATLEISEDAEGFFLACENTILDHVPLKITPAFFNPTSPQLSLEGDYYAWLLKLFNLLEEELRRVKNSDIEIACMAFQAILNTLGYLDNLHSKTVLVSRKSQITYRFKELVQVHHQAHKEVQFYADELAISENYLCKCIKETTGKAPKQWVNETTVLHSQVLLQNAAKDISTIAFELNFQSVSHFTRLFKKITGIPPSLYRKKLS</sequence>
<accession>A0ABP8M607</accession>
<dbReference type="PROSITE" id="PS01124">
    <property type="entry name" value="HTH_ARAC_FAMILY_2"/>
    <property type="match status" value="1"/>
</dbReference>
<keyword evidence="3" id="KW-0804">Transcription</keyword>
<dbReference type="SUPFAM" id="SSF46689">
    <property type="entry name" value="Homeodomain-like"/>
    <property type="match status" value="1"/>
</dbReference>
<keyword evidence="6" id="KW-1185">Reference proteome</keyword>
<dbReference type="Gene3D" id="1.10.10.60">
    <property type="entry name" value="Homeodomain-like"/>
    <property type="match status" value="1"/>
</dbReference>
<evidence type="ECO:0000256" key="3">
    <source>
        <dbReference type="ARBA" id="ARBA00023163"/>
    </source>
</evidence>
<keyword evidence="2" id="KW-0238">DNA-binding</keyword>
<dbReference type="PANTHER" id="PTHR43280:SF32">
    <property type="entry name" value="TRANSCRIPTIONAL REGULATORY PROTEIN"/>
    <property type="match status" value="1"/>
</dbReference>
<dbReference type="EMBL" id="BAABEY010000030">
    <property type="protein sequence ID" value="GAA4443632.1"/>
    <property type="molecule type" value="Genomic_DNA"/>
</dbReference>
<dbReference type="InterPro" id="IPR020449">
    <property type="entry name" value="Tscrpt_reg_AraC-type_HTH"/>
</dbReference>
<dbReference type="PRINTS" id="PR00032">
    <property type="entry name" value="HTHARAC"/>
</dbReference>
<feature type="domain" description="HTH araC/xylS-type" evidence="4">
    <location>
        <begin position="195"/>
        <end position="293"/>
    </location>
</feature>
<reference evidence="6" key="1">
    <citation type="journal article" date="2019" name="Int. J. Syst. Evol. Microbiol.">
        <title>The Global Catalogue of Microorganisms (GCM) 10K type strain sequencing project: providing services to taxonomists for standard genome sequencing and annotation.</title>
        <authorList>
            <consortium name="The Broad Institute Genomics Platform"/>
            <consortium name="The Broad Institute Genome Sequencing Center for Infectious Disease"/>
            <person name="Wu L."/>
            <person name="Ma J."/>
        </authorList>
    </citation>
    <scope>NUCLEOTIDE SEQUENCE [LARGE SCALE GENOMIC DNA]</scope>
    <source>
        <strain evidence="6">JCM 31920</strain>
    </source>
</reference>
<evidence type="ECO:0000313" key="5">
    <source>
        <dbReference type="EMBL" id="GAA4443632.1"/>
    </source>
</evidence>
<dbReference type="Proteomes" id="UP001501508">
    <property type="component" value="Unassembled WGS sequence"/>
</dbReference>
<evidence type="ECO:0000259" key="4">
    <source>
        <dbReference type="PROSITE" id="PS01124"/>
    </source>
</evidence>
<evidence type="ECO:0000256" key="1">
    <source>
        <dbReference type="ARBA" id="ARBA00023015"/>
    </source>
</evidence>
<keyword evidence="1" id="KW-0805">Transcription regulation</keyword>
<name>A0ABP8M607_9BACT</name>
<dbReference type="SMART" id="SM00342">
    <property type="entry name" value="HTH_ARAC"/>
    <property type="match status" value="1"/>
</dbReference>
<protein>
    <submittedName>
        <fullName evidence="5">AraC family transcriptional regulator</fullName>
    </submittedName>
</protein>
<evidence type="ECO:0000313" key="6">
    <source>
        <dbReference type="Proteomes" id="UP001501508"/>
    </source>
</evidence>
<evidence type="ECO:0000256" key="2">
    <source>
        <dbReference type="ARBA" id="ARBA00023125"/>
    </source>
</evidence>
<dbReference type="RefSeq" id="WP_345031125.1">
    <property type="nucleotide sequence ID" value="NZ_BAABEY010000030.1"/>
</dbReference>
<organism evidence="5 6">
    <name type="scientific">Ravibacter arvi</name>
    <dbReference type="NCBI Taxonomy" id="2051041"/>
    <lineage>
        <taxon>Bacteria</taxon>
        <taxon>Pseudomonadati</taxon>
        <taxon>Bacteroidota</taxon>
        <taxon>Cytophagia</taxon>
        <taxon>Cytophagales</taxon>
        <taxon>Spirosomataceae</taxon>
        <taxon>Ravibacter</taxon>
    </lineage>
</organism>
<dbReference type="Pfam" id="PF12833">
    <property type="entry name" value="HTH_18"/>
    <property type="match status" value="1"/>
</dbReference>
<dbReference type="InterPro" id="IPR018060">
    <property type="entry name" value="HTH_AraC"/>
</dbReference>
<gene>
    <name evidence="5" type="ORF">GCM10023091_32490</name>
</gene>
<dbReference type="InterPro" id="IPR009057">
    <property type="entry name" value="Homeodomain-like_sf"/>
</dbReference>
<proteinExistence type="predicted"/>
<dbReference type="PANTHER" id="PTHR43280">
    <property type="entry name" value="ARAC-FAMILY TRANSCRIPTIONAL REGULATOR"/>
    <property type="match status" value="1"/>
</dbReference>